<feature type="region of interest" description="Disordered" evidence="8">
    <location>
        <begin position="276"/>
        <end position="305"/>
    </location>
</feature>
<dbReference type="InterPro" id="IPR008271">
    <property type="entry name" value="Ser/Thr_kinase_AS"/>
</dbReference>
<evidence type="ECO:0000256" key="7">
    <source>
        <dbReference type="PROSITE-ProRule" id="PRU10141"/>
    </source>
</evidence>
<accession>A0A064CI56</accession>
<dbReference type="GO" id="GO:0005524">
    <property type="term" value="F:ATP binding"/>
    <property type="evidence" value="ECO:0007669"/>
    <property type="project" value="UniProtKB-UniRule"/>
</dbReference>
<evidence type="ECO:0000259" key="9">
    <source>
        <dbReference type="PROSITE" id="PS50011"/>
    </source>
</evidence>
<dbReference type="OrthoDB" id="9762169at2"/>
<evidence type="ECO:0000256" key="3">
    <source>
        <dbReference type="ARBA" id="ARBA00022679"/>
    </source>
</evidence>
<feature type="region of interest" description="Disordered" evidence="8">
    <location>
        <begin position="333"/>
        <end position="388"/>
    </location>
</feature>
<name>A0A064CI56_9MYCO</name>
<evidence type="ECO:0000256" key="1">
    <source>
        <dbReference type="ARBA" id="ARBA00012513"/>
    </source>
</evidence>
<sequence length="388" mass="40263">MTGHEMLVDRYAIHGVLGRGGMAEVREGWDTRLNRPVAIKLLHPTLSADPGIRHRFEDEARSAARLCHQNIVTVYDFGEHQGAPFIVLERLPGQTLADIIAGGPMPVSHVRSMLDDVLAGLGVAHAAGVLHRDIKPGNILVSAPGDSMKVADFGIAKTAGAAHTMTGQIVGTMSYMSPERVAGAPASVGDDLYAVGLMGYEALVGRRAFPQDNPAALAHAIMDSTPAPVAAVRSDVDPVLAAVIDRAIARNALQRFASAEHMRAALAGDQRALRGDAVSAGSRPGTKVLEGHPIPSAPYRPQPPRQRVRTYGIAAGVLGVLAVSAFALAMEPASSTPAPQPVSTSTPVVPTPSVAPPPSPVVEQPAPVQPPPGGPAGRGHGKGDNKRG</sequence>
<dbReference type="SMART" id="SM00220">
    <property type="entry name" value="S_TKc"/>
    <property type="match status" value="1"/>
</dbReference>
<dbReference type="PROSITE" id="PS00107">
    <property type="entry name" value="PROTEIN_KINASE_ATP"/>
    <property type="match status" value="1"/>
</dbReference>
<dbReference type="RefSeq" id="WP_036339968.1">
    <property type="nucleotide sequence ID" value="NZ_JALN02000001.1"/>
</dbReference>
<feature type="domain" description="Protein kinase" evidence="9">
    <location>
        <begin position="11"/>
        <end position="273"/>
    </location>
</feature>
<dbReference type="eggNOG" id="COG0515">
    <property type="taxonomic scope" value="Bacteria"/>
</dbReference>
<dbReference type="STRING" id="1440774.Y900_005810"/>
<dbReference type="PROSITE" id="PS00108">
    <property type="entry name" value="PROTEIN_KINASE_ST"/>
    <property type="match status" value="1"/>
</dbReference>
<dbReference type="SUPFAM" id="SSF56112">
    <property type="entry name" value="Protein kinase-like (PK-like)"/>
    <property type="match status" value="1"/>
</dbReference>
<dbReference type="AlphaFoldDB" id="A0A064CI56"/>
<dbReference type="Proteomes" id="UP000022835">
    <property type="component" value="Unassembled WGS sequence"/>
</dbReference>
<protein>
    <recommendedName>
        <fullName evidence="1">non-specific serine/threonine protein kinase</fullName>
        <ecNumber evidence="1">2.7.11.1</ecNumber>
    </recommendedName>
</protein>
<feature type="compositionally biased region" description="Pro residues" evidence="8">
    <location>
        <begin position="295"/>
        <end position="304"/>
    </location>
</feature>
<dbReference type="GO" id="GO:0004674">
    <property type="term" value="F:protein serine/threonine kinase activity"/>
    <property type="evidence" value="ECO:0007669"/>
    <property type="project" value="UniProtKB-KW"/>
</dbReference>
<dbReference type="InterPro" id="IPR011009">
    <property type="entry name" value="Kinase-like_dom_sf"/>
</dbReference>
<gene>
    <name evidence="10" type="ORF">Y900_005810</name>
</gene>
<feature type="compositionally biased region" description="Pro residues" evidence="8">
    <location>
        <begin position="349"/>
        <end position="360"/>
    </location>
</feature>
<evidence type="ECO:0000256" key="2">
    <source>
        <dbReference type="ARBA" id="ARBA00022527"/>
    </source>
</evidence>
<comment type="caution">
    <text evidence="10">The sequence shown here is derived from an EMBL/GenBank/DDBJ whole genome shotgun (WGS) entry which is preliminary data.</text>
</comment>
<evidence type="ECO:0000256" key="8">
    <source>
        <dbReference type="SAM" id="MobiDB-lite"/>
    </source>
</evidence>
<keyword evidence="6 7" id="KW-0067">ATP-binding</keyword>
<evidence type="ECO:0000313" key="11">
    <source>
        <dbReference type="Proteomes" id="UP000022835"/>
    </source>
</evidence>
<evidence type="ECO:0000256" key="5">
    <source>
        <dbReference type="ARBA" id="ARBA00022777"/>
    </source>
</evidence>
<reference evidence="10" key="1">
    <citation type="submission" date="2014-05" db="EMBL/GenBank/DDBJ databases">
        <title>Genome sequence of Mycobacterium aromaticivorans strain JS19b1T (= DSM 45407T).</title>
        <authorList>
            <person name="Kwak Y."/>
            <person name="Park G.-S."/>
            <person name="Li Q.X."/>
            <person name="Lee S.-E."/>
            <person name="Shin J.-H."/>
        </authorList>
    </citation>
    <scope>NUCLEOTIDE SEQUENCE [LARGE SCALE GENOMIC DNA]</scope>
    <source>
        <strain evidence="10">JS19b1</strain>
    </source>
</reference>
<dbReference type="GO" id="GO:0080090">
    <property type="term" value="P:regulation of primary metabolic process"/>
    <property type="evidence" value="ECO:0007669"/>
    <property type="project" value="UniProtKB-ARBA"/>
</dbReference>
<dbReference type="PANTHER" id="PTHR43289">
    <property type="entry name" value="MITOGEN-ACTIVATED PROTEIN KINASE KINASE KINASE 20-RELATED"/>
    <property type="match status" value="1"/>
</dbReference>
<dbReference type="Gene3D" id="1.10.510.10">
    <property type="entry name" value="Transferase(Phosphotransferase) domain 1"/>
    <property type="match status" value="1"/>
</dbReference>
<dbReference type="Pfam" id="PF00069">
    <property type="entry name" value="Pkinase"/>
    <property type="match status" value="1"/>
</dbReference>
<organism evidence="10 11">
    <name type="scientific">Mycolicibacterium aromaticivorans JS19b1 = JCM 16368</name>
    <dbReference type="NCBI Taxonomy" id="1440774"/>
    <lineage>
        <taxon>Bacteria</taxon>
        <taxon>Bacillati</taxon>
        <taxon>Actinomycetota</taxon>
        <taxon>Actinomycetes</taxon>
        <taxon>Mycobacteriales</taxon>
        <taxon>Mycobacteriaceae</taxon>
        <taxon>Mycolicibacterium</taxon>
    </lineage>
</organism>
<proteinExistence type="predicted"/>
<keyword evidence="2" id="KW-0723">Serine/threonine-protein kinase</keyword>
<dbReference type="PROSITE" id="PS50011">
    <property type="entry name" value="PROTEIN_KINASE_DOM"/>
    <property type="match status" value="1"/>
</dbReference>
<dbReference type="Gene3D" id="3.30.200.20">
    <property type="entry name" value="Phosphorylase Kinase, domain 1"/>
    <property type="match status" value="1"/>
</dbReference>
<feature type="binding site" evidence="7">
    <location>
        <position position="40"/>
    </location>
    <ligand>
        <name>ATP</name>
        <dbReference type="ChEBI" id="CHEBI:30616"/>
    </ligand>
</feature>
<dbReference type="EC" id="2.7.11.1" evidence="1"/>
<dbReference type="InterPro" id="IPR017441">
    <property type="entry name" value="Protein_kinase_ATP_BS"/>
</dbReference>
<feature type="compositionally biased region" description="Low complexity" evidence="8">
    <location>
        <begin position="333"/>
        <end position="348"/>
    </location>
</feature>
<evidence type="ECO:0000256" key="4">
    <source>
        <dbReference type="ARBA" id="ARBA00022741"/>
    </source>
</evidence>
<keyword evidence="5 10" id="KW-0418">Kinase</keyword>
<dbReference type="CDD" id="cd14014">
    <property type="entry name" value="STKc_PknB_like"/>
    <property type="match status" value="1"/>
</dbReference>
<evidence type="ECO:0000313" key="10">
    <source>
        <dbReference type="EMBL" id="KDE98467.1"/>
    </source>
</evidence>
<dbReference type="InterPro" id="IPR000719">
    <property type="entry name" value="Prot_kinase_dom"/>
</dbReference>
<keyword evidence="11" id="KW-1185">Reference proteome</keyword>
<keyword evidence="4 7" id="KW-0547">Nucleotide-binding</keyword>
<dbReference type="PANTHER" id="PTHR43289:SF6">
    <property type="entry name" value="SERINE_THREONINE-PROTEIN KINASE NEKL-3"/>
    <property type="match status" value="1"/>
</dbReference>
<dbReference type="EMBL" id="JALN02000001">
    <property type="protein sequence ID" value="KDE98467.1"/>
    <property type="molecule type" value="Genomic_DNA"/>
</dbReference>
<evidence type="ECO:0000256" key="6">
    <source>
        <dbReference type="ARBA" id="ARBA00022840"/>
    </source>
</evidence>
<keyword evidence="3" id="KW-0808">Transferase</keyword>